<evidence type="ECO:0000256" key="5">
    <source>
        <dbReference type="ARBA" id="ARBA00022777"/>
    </source>
</evidence>
<dbReference type="AlphaFoldDB" id="A0AAQ4DJI8"/>
<dbReference type="InterPro" id="IPR016064">
    <property type="entry name" value="NAD/diacylglycerol_kinase_sf"/>
</dbReference>
<feature type="region of interest" description="Disordered" evidence="8">
    <location>
        <begin position="56"/>
        <end position="77"/>
    </location>
</feature>
<protein>
    <recommendedName>
        <fullName evidence="7">Diacylglycerol kinase</fullName>
        <shortName evidence="7">DAG kinase</shortName>
        <ecNumber evidence="7">2.7.1.107</ecNumber>
    </recommendedName>
</protein>
<gene>
    <name evidence="10" type="ORF">V5799_026103</name>
</gene>
<comment type="similarity">
    <text evidence="2 7">Belongs to the eukaryotic diacylglycerol kinase family.</text>
</comment>
<dbReference type="GO" id="GO:0007200">
    <property type="term" value="P:phospholipase C-activating G protein-coupled receptor signaling pathway"/>
    <property type="evidence" value="ECO:0007669"/>
    <property type="project" value="InterPro"/>
</dbReference>
<evidence type="ECO:0000256" key="8">
    <source>
        <dbReference type="SAM" id="MobiDB-lite"/>
    </source>
</evidence>
<keyword evidence="3 7" id="KW-0808">Transferase</keyword>
<feature type="domain" description="DAGKc" evidence="9">
    <location>
        <begin position="90"/>
        <end position="224"/>
    </location>
</feature>
<feature type="region of interest" description="Disordered" evidence="8">
    <location>
        <begin position="335"/>
        <end position="356"/>
    </location>
</feature>
<dbReference type="PROSITE" id="PS50146">
    <property type="entry name" value="DAGK"/>
    <property type="match status" value="1"/>
</dbReference>
<evidence type="ECO:0000313" key="11">
    <source>
        <dbReference type="Proteomes" id="UP001321473"/>
    </source>
</evidence>
<evidence type="ECO:0000256" key="4">
    <source>
        <dbReference type="ARBA" id="ARBA00022741"/>
    </source>
</evidence>
<keyword evidence="4 7" id="KW-0547">Nucleotide-binding</keyword>
<comment type="caution">
    <text evidence="10">The sequence shown here is derived from an EMBL/GenBank/DDBJ whole genome shotgun (WGS) entry which is preliminary data.</text>
</comment>
<feature type="non-terminal residue" evidence="10">
    <location>
        <position position="1"/>
    </location>
</feature>
<keyword evidence="11" id="KW-1185">Reference proteome</keyword>
<reference evidence="10 11" key="1">
    <citation type="journal article" date="2023" name="Arcadia Sci">
        <title>De novo assembly of a long-read Amblyomma americanum tick genome.</title>
        <authorList>
            <person name="Chou S."/>
            <person name="Poskanzer K.E."/>
            <person name="Rollins M."/>
            <person name="Thuy-Boun P.S."/>
        </authorList>
    </citation>
    <scope>NUCLEOTIDE SEQUENCE [LARGE SCALE GENOMIC DNA]</scope>
    <source>
        <strain evidence="10">F_SG_1</strain>
        <tissue evidence="10">Salivary glands</tissue>
    </source>
</reference>
<proteinExistence type="inferred from homology"/>
<dbReference type="GO" id="GO:0005524">
    <property type="term" value="F:ATP binding"/>
    <property type="evidence" value="ECO:0007669"/>
    <property type="project" value="UniProtKB-KW"/>
</dbReference>
<dbReference type="Pfam" id="PF00781">
    <property type="entry name" value="DAGK_cat"/>
    <property type="match status" value="1"/>
</dbReference>
<dbReference type="Gene3D" id="2.60.200.40">
    <property type="match status" value="2"/>
</dbReference>
<evidence type="ECO:0000256" key="1">
    <source>
        <dbReference type="ARBA" id="ARBA00001383"/>
    </source>
</evidence>
<dbReference type="Proteomes" id="UP001321473">
    <property type="component" value="Unassembled WGS sequence"/>
</dbReference>
<dbReference type="SUPFAM" id="SSF111331">
    <property type="entry name" value="NAD kinase/diacylglycerol kinase-like"/>
    <property type="match status" value="1"/>
</dbReference>
<dbReference type="GO" id="GO:0004143">
    <property type="term" value="F:ATP-dependent diacylglycerol kinase activity"/>
    <property type="evidence" value="ECO:0007669"/>
    <property type="project" value="UniProtKB-EC"/>
</dbReference>
<evidence type="ECO:0000256" key="2">
    <source>
        <dbReference type="ARBA" id="ARBA00009280"/>
    </source>
</evidence>
<evidence type="ECO:0000259" key="9">
    <source>
        <dbReference type="PROSITE" id="PS50146"/>
    </source>
</evidence>
<dbReference type="Gene3D" id="3.40.50.10330">
    <property type="entry name" value="Probable inorganic polyphosphate/atp-NAD kinase, domain 1"/>
    <property type="match status" value="1"/>
</dbReference>
<dbReference type="SMART" id="SM00046">
    <property type="entry name" value="DAGKc"/>
    <property type="match status" value="1"/>
</dbReference>
<keyword evidence="5 7" id="KW-0418">Kinase</keyword>
<comment type="catalytic activity">
    <reaction evidence="1 7">
        <text>a 1,2-diacyl-sn-glycerol + ATP = a 1,2-diacyl-sn-glycero-3-phosphate + ADP + H(+)</text>
        <dbReference type="Rhea" id="RHEA:10272"/>
        <dbReference type="ChEBI" id="CHEBI:15378"/>
        <dbReference type="ChEBI" id="CHEBI:17815"/>
        <dbReference type="ChEBI" id="CHEBI:30616"/>
        <dbReference type="ChEBI" id="CHEBI:58608"/>
        <dbReference type="ChEBI" id="CHEBI:456216"/>
        <dbReference type="EC" id="2.7.1.107"/>
    </reaction>
</comment>
<keyword evidence="6 7" id="KW-0067">ATP-binding</keyword>
<dbReference type="InterPro" id="IPR001206">
    <property type="entry name" value="Diacylglycerol_kinase_cat_dom"/>
</dbReference>
<sequence length="461" mass="51376">RSLLSDDSPLSPSVFQLHNHCAPQVKPDCALGPHRDHILPPTSICPAVLERQRSVGSGQKKALSRSDSNKISDSSQGNVSAMSFQVTPVSGTHPLLVLINPKSGGRQGMRILRKFQYLLNPRQVYNVAKGGPIQGLQFFKDIPNYRVLCCGGDGTVGWVLDTIDKLNYTQLPPVGILPLGTGNDLARCLRWGPGYENESLEKILQKVEKSTTVMMDRWKIDISNTANSDERGDPIPCNIFNNYFSIGVDASIAIKFHLEREKHPEKFNSRMKNKMWYFEFATSETFFATCKNLHDDVDIMCDGVSLELSNGPSLQGIAVLNIPSIYGGSNLWGDNASSRRRSRSKRRKKHDRDISTNSFNSVDLSSAVQDIGDRLIEVIGLESSMHMGQVKAGLRASGRRLAQCSSVVIRTRKRFPMQIDGEPWVQPPCTIQITHKNQMPMLMAPAPTNKSRFPFFSFRKS</sequence>
<feature type="compositionally biased region" description="Basic residues" evidence="8">
    <location>
        <begin position="338"/>
        <end position="350"/>
    </location>
</feature>
<feature type="compositionally biased region" description="Low complexity" evidence="8">
    <location>
        <begin position="65"/>
        <end position="75"/>
    </location>
</feature>
<evidence type="ECO:0000313" key="10">
    <source>
        <dbReference type="EMBL" id="KAK8762628.1"/>
    </source>
</evidence>
<dbReference type="FunFam" id="3.40.50.10330:FF:000003">
    <property type="entry name" value="Diacylglycerol kinase"/>
    <property type="match status" value="1"/>
</dbReference>
<evidence type="ECO:0000256" key="6">
    <source>
        <dbReference type="ARBA" id="ARBA00022840"/>
    </source>
</evidence>
<dbReference type="GO" id="GO:0005886">
    <property type="term" value="C:plasma membrane"/>
    <property type="evidence" value="ECO:0007669"/>
    <property type="project" value="TreeGrafter"/>
</dbReference>
<evidence type="ECO:0000256" key="7">
    <source>
        <dbReference type="RuleBase" id="RU361128"/>
    </source>
</evidence>
<dbReference type="Pfam" id="PF00609">
    <property type="entry name" value="DAGK_acc"/>
    <property type="match status" value="1"/>
</dbReference>
<dbReference type="SMART" id="SM00045">
    <property type="entry name" value="DAGKa"/>
    <property type="match status" value="1"/>
</dbReference>
<dbReference type="PANTHER" id="PTHR11255:SF48">
    <property type="entry name" value="DIACYLGLYCEROL KINASE 1"/>
    <property type="match status" value="1"/>
</dbReference>
<accession>A0AAQ4DJI8</accession>
<evidence type="ECO:0000256" key="3">
    <source>
        <dbReference type="ARBA" id="ARBA00022679"/>
    </source>
</evidence>
<dbReference type="InterPro" id="IPR000756">
    <property type="entry name" value="Diacylglycerol_kin_accessory"/>
</dbReference>
<dbReference type="PANTHER" id="PTHR11255">
    <property type="entry name" value="DIACYLGLYCEROL KINASE"/>
    <property type="match status" value="1"/>
</dbReference>
<dbReference type="InterPro" id="IPR037607">
    <property type="entry name" value="DGK"/>
</dbReference>
<dbReference type="InterPro" id="IPR017438">
    <property type="entry name" value="ATP-NAD_kinase_N"/>
</dbReference>
<dbReference type="EC" id="2.7.1.107" evidence="7"/>
<name>A0AAQ4DJI8_AMBAM</name>
<dbReference type="EMBL" id="JARKHS020029913">
    <property type="protein sequence ID" value="KAK8762628.1"/>
    <property type="molecule type" value="Genomic_DNA"/>
</dbReference>
<organism evidence="10 11">
    <name type="scientific">Amblyomma americanum</name>
    <name type="common">Lone star tick</name>
    <dbReference type="NCBI Taxonomy" id="6943"/>
    <lineage>
        <taxon>Eukaryota</taxon>
        <taxon>Metazoa</taxon>
        <taxon>Ecdysozoa</taxon>
        <taxon>Arthropoda</taxon>
        <taxon>Chelicerata</taxon>
        <taxon>Arachnida</taxon>
        <taxon>Acari</taxon>
        <taxon>Parasitiformes</taxon>
        <taxon>Ixodida</taxon>
        <taxon>Ixodoidea</taxon>
        <taxon>Ixodidae</taxon>
        <taxon>Amblyomminae</taxon>
        <taxon>Amblyomma</taxon>
    </lineage>
</organism>